<keyword evidence="3" id="KW-0223">Dioxygenase</keyword>
<accession>A0A101N0N7</accession>
<dbReference type="OrthoDB" id="8156917at2"/>
<dbReference type="PANTHER" id="PTHR23026:SF123">
    <property type="entry name" value="NAD(P)H NITROREDUCTASE RV3131-RELATED"/>
    <property type="match status" value="1"/>
</dbReference>
<sequence length="332" mass="36876">MRIASLDATTLEACLSAAVAAPSFFNSQPWRYRLDPDTVTLEVRAAPERSLRHADPVGRPLHVSVGASVFNLRVAALHFGWSPVVRLLPSPEEPGLLATMRMTAPVHRTTVTLRADLYPAVWRRHSSRMPFSSRQVPPRVLTELAEAAHMEGALVTFPAPTETARMLRVVSEAEQRNRADTDRGTESRRWLQPDGAGATDIGLPRTTLGPQDAREQIPMRDFTAQRHPERLPAQDFETTPLIALLTTEHDRRSDWLRTGQALEHVLLLATAHGVRASLLHQPMEWPDLRTELNPVPEHTGHAQMLVRLGYGPEGAATPRRAPQAVSDPETLR</sequence>
<evidence type="ECO:0000313" key="4">
    <source>
        <dbReference type="Proteomes" id="UP000053039"/>
    </source>
</evidence>
<dbReference type="Proteomes" id="UP000053039">
    <property type="component" value="Unassembled WGS sequence"/>
</dbReference>
<feature type="domain" description="Nitroreductase" evidence="2">
    <location>
        <begin position="123"/>
        <end position="310"/>
    </location>
</feature>
<evidence type="ECO:0000313" key="3">
    <source>
        <dbReference type="EMBL" id="KUM84343.1"/>
    </source>
</evidence>
<keyword evidence="3" id="KW-0560">Oxidoreductase</keyword>
<dbReference type="NCBIfam" id="NF047509">
    <property type="entry name" value="Rv3131_FMN_oxido"/>
    <property type="match status" value="1"/>
</dbReference>
<feature type="region of interest" description="Disordered" evidence="1">
    <location>
        <begin position="312"/>
        <end position="332"/>
    </location>
</feature>
<feature type="region of interest" description="Disordered" evidence="1">
    <location>
        <begin position="172"/>
        <end position="210"/>
    </location>
</feature>
<protein>
    <submittedName>
        <fullName evidence="3">Aromatic ring-opening dioxygenase LigA</fullName>
    </submittedName>
</protein>
<dbReference type="InterPro" id="IPR000415">
    <property type="entry name" value="Nitroreductase-like"/>
</dbReference>
<dbReference type="AlphaFoldDB" id="A0A101N0N7"/>
<organism evidence="3 4">
    <name type="scientific">Streptomyces pseudovenezuelae</name>
    <dbReference type="NCBI Taxonomy" id="67350"/>
    <lineage>
        <taxon>Bacteria</taxon>
        <taxon>Bacillati</taxon>
        <taxon>Actinomycetota</taxon>
        <taxon>Actinomycetes</taxon>
        <taxon>Kitasatosporales</taxon>
        <taxon>Streptomycetaceae</taxon>
        <taxon>Streptomyces</taxon>
        <taxon>Streptomyces aurantiacus group</taxon>
    </lineage>
</organism>
<dbReference type="SUPFAM" id="SSF55469">
    <property type="entry name" value="FMN-dependent nitroreductase-like"/>
    <property type="match status" value="2"/>
</dbReference>
<gene>
    <name evidence="3" type="ORF">AQI94_31770</name>
</gene>
<comment type="caution">
    <text evidence="3">The sequence shown here is derived from an EMBL/GenBank/DDBJ whole genome shotgun (WGS) entry which is preliminary data.</text>
</comment>
<evidence type="ECO:0000256" key="1">
    <source>
        <dbReference type="SAM" id="MobiDB-lite"/>
    </source>
</evidence>
<dbReference type="GO" id="GO:0051213">
    <property type="term" value="F:dioxygenase activity"/>
    <property type="evidence" value="ECO:0007669"/>
    <property type="project" value="UniProtKB-KW"/>
</dbReference>
<evidence type="ECO:0000259" key="2">
    <source>
        <dbReference type="Pfam" id="PF00881"/>
    </source>
</evidence>
<dbReference type="PANTHER" id="PTHR23026">
    <property type="entry name" value="NADPH NITROREDUCTASE"/>
    <property type="match status" value="1"/>
</dbReference>
<dbReference type="Gene3D" id="3.40.109.10">
    <property type="entry name" value="NADH Oxidase"/>
    <property type="match status" value="1"/>
</dbReference>
<name>A0A101N0N7_9ACTN</name>
<reference evidence="3 4" key="1">
    <citation type="submission" date="2015-10" db="EMBL/GenBank/DDBJ databases">
        <title>Draft genome sequence of Streptomyces pseudovenezuelae DSM 40212, type strain for the species Streptomyces pseudovenezuelae.</title>
        <authorList>
            <person name="Ruckert C."/>
            <person name="Winkler A."/>
            <person name="Kalinowski J."/>
            <person name="Kampfer P."/>
            <person name="Glaeser S."/>
        </authorList>
    </citation>
    <scope>NUCLEOTIDE SEQUENCE [LARGE SCALE GENOMIC DNA]</scope>
    <source>
        <strain evidence="3 4">DSM 40212</strain>
    </source>
</reference>
<feature type="compositionally biased region" description="Basic and acidic residues" evidence="1">
    <location>
        <begin position="172"/>
        <end position="191"/>
    </location>
</feature>
<dbReference type="Pfam" id="PF00881">
    <property type="entry name" value="Nitroreductase"/>
    <property type="match status" value="1"/>
</dbReference>
<dbReference type="RefSeq" id="WP_031052701.1">
    <property type="nucleotide sequence ID" value="NZ_KQ948151.1"/>
</dbReference>
<proteinExistence type="predicted"/>
<dbReference type="InterPro" id="IPR050627">
    <property type="entry name" value="Nitroreductase/BluB"/>
</dbReference>
<dbReference type="EMBL" id="LMWM01000032">
    <property type="protein sequence ID" value="KUM84343.1"/>
    <property type="molecule type" value="Genomic_DNA"/>
</dbReference>
<dbReference type="InterPro" id="IPR029479">
    <property type="entry name" value="Nitroreductase"/>
</dbReference>